<reference evidence="2 3" key="1">
    <citation type="journal article" date="2012" name="Microbiology">
        <title>Extensive variation in surface lipoprotein gene content and genomic changes associated with virulence during evolution of a novel North American house finch epizootic strain of Mycoplasma gallisepticum.</title>
        <authorList>
            <person name="Tulman E.R."/>
            <person name="Liao X."/>
            <person name="Szczepanek S.M."/>
            <person name="Ley D.H."/>
            <person name="Kutish G.F."/>
            <person name="Geary S.J."/>
        </authorList>
    </citation>
    <scope>NUCLEOTIDE SEQUENCE [LARGE SCALE GENOMIC DNA]</scope>
    <source>
        <strain evidence="3">House finch-associated</strain>
    </source>
</reference>
<dbReference type="InterPro" id="IPR012347">
    <property type="entry name" value="Ferritin-like"/>
</dbReference>
<dbReference type="Pfam" id="PF00210">
    <property type="entry name" value="Ferritin"/>
    <property type="match status" value="1"/>
</dbReference>
<dbReference type="GO" id="GO:0008199">
    <property type="term" value="F:ferric iron binding"/>
    <property type="evidence" value="ECO:0007669"/>
    <property type="project" value="InterPro"/>
</dbReference>
<dbReference type="PATRIC" id="fig|1159201.4.peg.36"/>
<evidence type="ECO:0000313" key="2">
    <source>
        <dbReference type="EMBL" id="AFP78709.1"/>
    </source>
</evidence>
<dbReference type="PROSITE" id="PS50905">
    <property type="entry name" value="FERRITIN_LIKE"/>
    <property type="match status" value="1"/>
</dbReference>
<dbReference type="KEGG" id="mgw:HFMG01WIA_0113"/>
<dbReference type="InterPro" id="IPR008331">
    <property type="entry name" value="Ferritin_DPS_dom"/>
</dbReference>
<gene>
    <name evidence="2" type="ORF">HFMG01WIA_0113</name>
</gene>
<dbReference type="Proteomes" id="UP000003940">
    <property type="component" value="Chromosome"/>
</dbReference>
<proteinExistence type="predicted"/>
<dbReference type="AlphaFoldDB" id="J3T8W1"/>
<evidence type="ECO:0000259" key="1">
    <source>
        <dbReference type="PROSITE" id="PS50905"/>
    </source>
</evidence>
<dbReference type="EMBL" id="CP003510">
    <property type="protein sequence ID" value="AFP78709.1"/>
    <property type="molecule type" value="Genomic_DNA"/>
</dbReference>
<sequence>MHSNVRKLLNNQYNSEMAAATMMFEYSARIDEYGMDHFSALLYDWAKEKLEHAQKLEWYLRLNEQWIRTNELATPKLVDSTEPLGILEAVSEYQRATAVAFDEIAEVALINKDFGTYNFVGFFIENQLYQKKKCADLINTFKMSEDLLIIDEKIKQIKEEHLANITTKSHK</sequence>
<dbReference type="HOGENOM" id="CLU_1561218_0_0_14"/>
<accession>J3T8W1</accession>
<protein>
    <submittedName>
        <fullName evidence="2">Ferritin-like protein</fullName>
    </submittedName>
</protein>
<feature type="domain" description="Ferritin-like diiron" evidence="1">
    <location>
        <begin position="1"/>
        <end position="145"/>
    </location>
</feature>
<organism evidence="2 3">
    <name type="scientific">Mycoplasmoides gallisepticum WI01_2001.043-13-2P</name>
    <dbReference type="NCBI Taxonomy" id="1159201"/>
    <lineage>
        <taxon>Bacteria</taxon>
        <taxon>Bacillati</taxon>
        <taxon>Mycoplasmatota</taxon>
        <taxon>Mycoplasmoidales</taxon>
        <taxon>Mycoplasmoidaceae</taxon>
        <taxon>Mycoplasmoides</taxon>
    </lineage>
</organism>
<dbReference type="InterPro" id="IPR009040">
    <property type="entry name" value="Ferritin-like_diiron"/>
</dbReference>
<dbReference type="InterPro" id="IPR009078">
    <property type="entry name" value="Ferritin-like_SF"/>
</dbReference>
<dbReference type="RefSeq" id="WP_014885783.1">
    <property type="nucleotide sequence ID" value="NC_018410.1"/>
</dbReference>
<name>J3T8W1_MYCGL</name>
<dbReference type="SUPFAM" id="SSF47240">
    <property type="entry name" value="Ferritin-like"/>
    <property type="match status" value="1"/>
</dbReference>
<evidence type="ECO:0000313" key="3">
    <source>
        <dbReference type="Proteomes" id="UP000003940"/>
    </source>
</evidence>
<dbReference type="Gene3D" id="1.20.1260.10">
    <property type="match status" value="1"/>
</dbReference>